<dbReference type="EMBL" id="JAPQKQ010000009">
    <property type="protein sequence ID" value="KAJ5181861.1"/>
    <property type="molecule type" value="Genomic_DNA"/>
</dbReference>
<proteinExistence type="predicted"/>
<organism evidence="2 3">
    <name type="scientific">Penicillium cf. viridicatum</name>
    <dbReference type="NCBI Taxonomy" id="2972119"/>
    <lineage>
        <taxon>Eukaryota</taxon>
        <taxon>Fungi</taxon>
        <taxon>Dikarya</taxon>
        <taxon>Ascomycota</taxon>
        <taxon>Pezizomycotina</taxon>
        <taxon>Eurotiomycetes</taxon>
        <taxon>Eurotiomycetidae</taxon>
        <taxon>Eurotiales</taxon>
        <taxon>Aspergillaceae</taxon>
        <taxon>Penicillium</taxon>
    </lineage>
</organism>
<name>A0A9W9IU24_9EURO</name>
<dbReference type="AlphaFoldDB" id="A0A9W9IU24"/>
<evidence type="ECO:0000313" key="3">
    <source>
        <dbReference type="Proteomes" id="UP001150942"/>
    </source>
</evidence>
<evidence type="ECO:0000256" key="1">
    <source>
        <dbReference type="SAM" id="Phobius"/>
    </source>
</evidence>
<keyword evidence="1" id="KW-0472">Membrane</keyword>
<protein>
    <submittedName>
        <fullName evidence="2">Uncharacterized protein</fullName>
    </submittedName>
</protein>
<keyword evidence="1" id="KW-1133">Transmembrane helix</keyword>
<evidence type="ECO:0000313" key="2">
    <source>
        <dbReference type="EMBL" id="KAJ5181861.1"/>
    </source>
</evidence>
<sequence>MNKTPAEARRLSSKLADLLLDASLALGVGEAVDLVLLGLGLPLLLGLLGTSILIGLEGILTDGLVGIGVDLLEVTSVNLVLNVLGELGLVALLILIGEVLHVLGDVGTVDVVLEGLGVELLGLDVVTGETAVGVGDEDTTVGGTLHGSEDTVTGGSTDKTNIEEGLEGAALAIIGLDGLGESVLTGSLLDTLELLVKVELLEDTTGKEKTGGVGGSPVGKTLVNAVLGELVSVGRGENLVTGDLRVDDLGDDVAVGEANNHAVLGRVVLVLGLGDQALASIVVGLTLAAATVLSLEATIIGKVSVGLDVLGERL</sequence>
<comment type="caution">
    <text evidence="2">The sequence shown here is derived from an EMBL/GenBank/DDBJ whole genome shotgun (WGS) entry which is preliminary data.</text>
</comment>
<feature type="transmembrane region" description="Helical" evidence="1">
    <location>
        <begin position="41"/>
        <end position="67"/>
    </location>
</feature>
<accession>A0A9W9IU24</accession>
<gene>
    <name evidence="2" type="ORF">N7449_012008</name>
</gene>
<keyword evidence="1" id="KW-0812">Transmembrane</keyword>
<reference evidence="2" key="2">
    <citation type="journal article" date="2023" name="IMA Fungus">
        <title>Comparative genomic study of the Penicillium genus elucidates a diverse pangenome and 15 lateral gene transfer events.</title>
        <authorList>
            <person name="Petersen C."/>
            <person name="Sorensen T."/>
            <person name="Nielsen M.R."/>
            <person name="Sondergaard T.E."/>
            <person name="Sorensen J.L."/>
            <person name="Fitzpatrick D.A."/>
            <person name="Frisvad J.C."/>
            <person name="Nielsen K.L."/>
        </authorList>
    </citation>
    <scope>NUCLEOTIDE SEQUENCE</scope>
    <source>
        <strain evidence="2">IBT 20477</strain>
    </source>
</reference>
<dbReference type="Proteomes" id="UP001150942">
    <property type="component" value="Unassembled WGS sequence"/>
</dbReference>
<reference evidence="2" key="1">
    <citation type="submission" date="2022-11" db="EMBL/GenBank/DDBJ databases">
        <authorList>
            <person name="Petersen C."/>
        </authorList>
    </citation>
    <scope>NUCLEOTIDE SEQUENCE</scope>
    <source>
        <strain evidence="2">IBT 20477</strain>
    </source>
</reference>
<keyword evidence="3" id="KW-1185">Reference proteome</keyword>